<dbReference type="EMBL" id="JACAZI010000007">
    <property type="protein sequence ID" value="KAF7356313.1"/>
    <property type="molecule type" value="Genomic_DNA"/>
</dbReference>
<dbReference type="Proteomes" id="UP000620124">
    <property type="component" value="Unassembled WGS sequence"/>
</dbReference>
<dbReference type="AlphaFoldDB" id="A0A8H6Y8J3"/>
<name>A0A8H6Y8J3_9AGAR</name>
<evidence type="ECO:0000313" key="2">
    <source>
        <dbReference type="Proteomes" id="UP000620124"/>
    </source>
</evidence>
<dbReference type="InterPro" id="IPR023213">
    <property type="entry name" value="CAT-like_dom_sf"/>
</dbReference>
<reference evidence="1" key="1">
    <citation type="submission" date="2020-05" db="EMBL/GenBank/DDBJ databases">
        <title>Mycena genomes resolve the evolution of fungal bioluminescence.</title>
        <authorList>
            <person name="Tsai I.J."/>
        </authorList>
    </citation>
    <scope>NUCLEOTIDE SEQUENCE</scope>
    <source>
        <strain evidence="1">CCC161011</strain>
    </source>
</reference>
<gene>
    <name evidence="1" type="ORF">MVEN_00963600</name>
</gene>
<organism evidence="1 2">
    <name type="scientific">Mycena venus</name>
    <dbReference type="NCBI Taxonomy" id="2733690"/>
    <lineage>
        <taxon>Eukaryota</taxon>
        <taxon>Fungi</taxon>
        <taxon>Dikarya</taxon>
        <taxon>Basidiomycota</taxon>
        <taxon>Agaricomycotina</taxon>
        <taxon>Agaricomycetes</taxon>
        <taxon>Agaricomycetidae</taxon>
        <taxon>Agaricales</taxon>
        <taxon>Marasmiineae</taxon>
        <taxon>Mycenaceae</taxon>
        <taxon>Mycena</taxon>
    </lineage>
</organism>
<keyword evidence="2" id="KW-1185">Reference proteome</keyword>
<proteinExistence type="predicted"/>
<protein>
    <submittedName>
        <fullName evidence="1">Uncharacterized protein</fullName>
    </submittedName>
</protein>
<dbReference type="Gene3D" id="3.30.559.10">
    <property type="entry name" value="Chloramphenicol acetyltransferase-like domain"/>
    <property type="match status" value="1"/>
</dbReference>
<comment type="caution">
    <text evidence="1">The sequence shown here is derived from an EMBL/GenBank/DDBJ whole genome shotgun (WGS) entry which is preliminary data.</text>
</comment>
<sequence>MYSQPANEAMATMPTYCRTLSPNELAYGLNDMFNRMVIHAPPALISPLRVRIVWAIVRLRHSLMACRVEMQPGRYDDAQFAYIPPSSPGQALAEATACVRIFDDVTGPELMHTYLNGPRTLSSECLSRLDVARHGQVSPGVHEFHIAFMFHHMINDSLAVYQTQNLVCELLGGSSSPGGAPRTDAELAKILDHEWMQRWGAQRLPQDDAIVPATEVRILGLPPSKFHDAAWKVDNQKIQQRFIGGHVFPRVKSTVFNIRLVRAKFDVSQTRAFFAKCKAERVTVASAVFGLFNFAWIRLCAAHPEISAPKDLPILMYTAISLRRYLKPASLLTSYLSLALDYHNIVLPAFLPSDADPSKVFWARSREAQRQMFKHARSPMLLKRAVVSGKTRGERAKAWARIDDAADGTLPPIPRAPPAQSIPGPKPAPSLALLGVTSVGDLSPVFRTEAYPPIKLIDVIGASRKAPGGMLFATRTLFGRFDMSVMWDTEGFPPGLMEEFWRYIVDGVHEYVIGDESLKGTAEEEDCLRWSPPRAKGKL</sequence>
<accession>A0A8H6Y8J3</accession>
<evidence type="ECO:0000313" key="1">
    <source>
        <dbReference type="EMBL" id="KAF7356313.1"/>
    </source>
</evidence>
<dbReference type="OrthoDB" id="2965451at2759"/>